<dbReference type="GO" id="GO:0005739">
    <property type="term" value="C:mitochondrion"/>
    <property type="evidence" value="ECO:0007669"/>
    <property type="project" value="TreeGrafter"/>
</dbReference>
<dbReference type="Proteomes" id="UP001304895">
    <property type="component" value="Unassembled WGS sequence"/>
</dbReference>
<proteinExistence type="predicted"/>
<dbReference type="PANTHER" id="PTHR36091">
    <property type="entry name" value="ALTERED INHERITANCE OF MITOCHONDRIA PROTEIN 9, MITOCHONDRIAL"/>
    <property type="match status" value="1"/>
</dbReference>
<evidence type="ECO:0000259" key="1">
    <source>
        <dbReference type="Pfam" id="PF01636"/>
    </source>
</evidence>
<evidence type="ECO:0000313" key="3">
    <source>
        <dbReference type="Proteomes" id="UP001304895"/>
    </source>
</evidence>
<protein>
    <submittedName>
        <fullName evidence="2">Phosphotransferase enzyme family protein</fullName>
    </submittedName>
</protein>
<reference evidence="2" key="2">
    <citation type="submission" date="2023-05" db="EMBL/GenBank/DDBJ databases">
        <authorList>
            <consortium name="Lawrence Berkeley National Laboratory"/>
            <person name="Steindorff A."/>
            <person name="Hensen N."/>
            <person name="Bonometti L."/>
            <person name="Westerberg I."/>
            <person name="Brannstrom I.O."/>
            <person name="Guillou S."/>
            <person name="Cros-Aarteil S."/>
            <person name="Calhoun S."/>
            <person name="Haridas S."/>
            <person name="Kuo A."/>
            <person name="Mondo S."/>
            <person name="Pangilinan J."/>
            <person name="Riley R."/>
            <person name="Labutti K."/>
            <person name="Andreopoulos B."/>
            <person name="Lipzen A."/>
            <person name="Chen C."/>
            <person name="Yanf M."/>
            <person name="Daum C."/>
            <person name="Ng V."/>
            <person name="Clum A."/>
            <person name="Ohm R."/>
            <person name="Martin F."/>
            <person name="Silar P."/>
            <person name="Natvig D."/>
            <person name="Lalanne C."/>
            <person name="Gautier V."/>
            <person name="Ament-Velasquez S.L."/>
            <person name="Kruys A."/>
            <person name="Hutchinson M.I."/>
            <person name="Powell A.J."/>
            <person name="Barry K."/>
            <person name="Miller A.N."/>
            <person name="Grigoriev I.V."/>
            <person name="Debuchy R."/>
            <person name="Gladieux P."/>
            <person name="Thoren M.H."/>
            <person name="Johannesson H."/>
        </authorList>
    </citation>
    <scope>NUCLEOTIDE SEQUENCE</scope>
    <source>
        <strain evidence="2">CBS 123565</strain>
    </source>
</reference>
<dbReference type="Gene3D" id="3.90.1200.10">
    <property type="match status" value="1"/>
</dbReference>
<dbReference type="EMBL" id="MU853412">
    <property type="protein sequence ID" value="KAK4133436.1"/>
    <property type="molecule type" value="Genomic_DNA"/>
</dbReference>
<comment type="caution">
    <text evidence="2">The sequence shown here is derived from an EMBL/GenBank/DDBJ whole genome shotgun (WGS) entry which is preliminary data.</text>
</comment>
<dbReference type="InterPro" id="IPR011009">
    <property type="entry name" value="Kinase-like_dom_sf"/>
</dbReference>
<dbReference type="SUPFAM" id="SSF56112">
    <property type="entry name" value="Protein kinase-like (PK-like)"/>
    <property type="match status" value="1"/>
</dbReference>
<evidence type="ECO:0000313" key="2">
    <source>
        <dbReference type="EMBL" id="KAK4133436.1"/>
    </source>
</evidence>
<dbReference type="AlphaFoldDB" id="A0AAN6UIT8"/>
<accession>A0AAN6UIT8</accession>
<name>A0AAN6UIT8_9PEZI</name>
<organism evidence="2 3">
    <name type="scientific">Trichocladium antarcticum</name>
    <dbReference type="NCBI Taxonomy" id="1450529"/>
    <lineage>
        <taxon>Eukaryota</taxon>
        <taxon>Fungi</taxon>
        <taxon>Dikarya</taxon>
        <taxon>Ascomycota</taxon>
        <taxon>Pezizomycotina</taxon>
        <taxon>Sordariomycetes</taxon>
        <taxon>Sordariomycetidae</taxon>
        <taxon>Sordariales</taxon>
        <taxon>Chaetomiaceae</taxon>
        <taxon>Trichocladium</taxon>
    </lineage>
</organism>
<dbReference type="InterPro" id="IPR051035">
    <property type="entry name" value="Mito_inheritance_9"/>
</dbReference>
<feature type="domain" description="Aminoglycoside phosphotransferase" evidence="1">
    <location>
        <begin position="81"/>
        <end position="346"/>
    </location>
</feature>
<sequence length="547" mass="61428">MHRLLRLPFRKCRNSVGNLQASMSNYSTPDWDADDSLFTFTRGRFVYDEEHQMAQRRVRFSMKELARAAASSIGADRCVHVQKCPDGLYNKAYIFRMDDGREVIGKVPNPNAGLPHYSTASEVATMDYMRSVLSTPAPKVLAWNSRTEADHVGSEYIIMEKAEGVPLSRVWARLGHQDRFKLLLQVFQFMKAWAETPLPGDLAVPVVGTDHDANGHRFVIGPAVGRDWCDAGRKELDCDRGPWLFALGCRRAVGAREQAAVQHLPANPKQWVMLTGPGLYQPSPRNKLWALDAYLQVLEHVLPTCSDSDFPDLLRPRLWHDDLHGENIFVNPASPTQITAIIDWQSTQAVPLFDHSMDPAFFDYDGPDIGDNLEKPGPIDTAGLSPDEKAAAITQHLDRAIMIAWRLLARGKSPAQYQTTKLQDTTAGHILRVARRAYEVGETHLAALMLDLRDEWPPGSEFPIVISTEEEARIKRDVDGADLGASLITQVKSQMGEQWPEKGLAEHEAYDETKGLLTYVRDEIASQCWEGNEATQREFKKGWPFDS</sequence>
<gene>
    <name evidence="2" type="ORF">BT67DRAFT_478749</name>
</gene>
<keyword evidence="3" id="KW-1185">Reference proteome</keyword>
<dbReference type="PANTHER" id="PTHR36091:SF2">
    <property type="entry name" value="AMINOGLYCOSIDE PHOSPHOTRANSFERASE DOMAIN-CONTAINING PROTEIN"/>
    <property type="match status" value="1"/>
</dbReference>
<dbReference type="InterPro" id="IPR002575">
    <property type="entry name" value="Aminoglycoside_PTrfase"/>
</dbReference>
<dbReference type="Pfam" id="PF01636">
    <property type="entry name" value="APH"/>
    <property type="match status" value="1"/>
</dbReference>
<reference evidence="2" key="1">
    <citation type="journal article" date="2023" name="Mol. Phylogenet. Evol.">
        <title>Genome-scale phylogeny and comparative genomics of the fungal order Sordariales.</title>
        <authorList>
            <person name="Hensen N."/>
            <person name="Bonometti L."/>
            <person name="Westerberg I."/>
            <person name="Brannstrom I.O."/>
            <person name="Guillou S."/>
            <person name="Cros-Aarteil S."/>
            <person name="Calhoun S."/>
            <person name="Haridas S."/>
            <person name="Kuo A."/>
            <person name="Mondo S."/>
            <person name="Pangilinan J."/>
            <person name="Riley R."/>
            <person name="LaButti K."/>
            <person name="Andreopoulos B."/>
            <person name="Lipzen A."/>
            <person name="Chen C."/>
            <person name="Yan M."/>
            <person name="Daum C."/>
            <person name="Ng V."/>
            <person name="Clum A."/>
            <person name="Steindorff A."/>
            <person name="Ohm R.A."/>
            <person name="Martin F."/>
            <person name="Silar P."/>
            <person name="Natvig D.O."/>
            <person name="Lalanne C."/>
            <person name="Gautier V."/>
            <person name="Ament-Velasquez S.L."/>
            <person name="Kruys A."/>
            <person name="Hutchinson M.I."/>
            <person name="Powell A.J."/>
            <person name="Barry K."/>
            <person name="Miller A.N."/>
            <person name="Grigoriev I.V."/>
            <person name="Debuchy R."/>
            <person name="Gladieux P."/>
            <person name="Hiltunen Thoren M."/>
            <person name="Johannesson H."/>
        </authorList>
    </citation>
    <scope>NUCLEOTIDE SEQUENCE</scope>
    <source>
        <strain evidence="2">CBS 123565</strain>
    </source>
</reference>